<dbReference type="Proteomes" id="UP000736335">
    <property type="component" value="Unassembled WGS sequence"/>
</dbReference>
<dbReference type="CDD" id="cd00920">
    <property type="entry name" value="Cupredoxin"/>
    <property type="match status" value="1"/>
</dbReference>
<organism evidence="3 4">
    <name type="scientific">Thelephora terrestris</name>
    <dbReference type="NCBI Taxonomy" id="56493"/>
    <lineage>
        <taxon>Eukaryota</taxon>
        <taxon>Fungi</taxon>
        <taxon>Dikarya</taxon>
        <taxon>Basidiomycota</taxon>
        <taxon>Agaricomycotina</taxon>
        <taxon>Agaricomycetes</taxon>
        <taxon>Thelephorales</taxon>
        <taxon>Thelephoraceae</taxon>
        <taxon>Thelephora</taxon>
    </lineage>
</organism>
<evidence type="ECO:0000256" key="2">
    <source>
        <dbReference type="SAM" id="SignalP"/>
    </source>
</evidence>
<sequence>MRFTALSAFLGLAACVSAATINVTVAENGTLTFTPSSVTANNGDVVAFQFVAGNHTVTQSSFTDPCTMLTTPTLGIDSGFQPVSANATMVPQYSFSVTNASSPLWFYCRQARHCEAGMVFAVNPTADNTFDAFKARAMGTNTTSSSTGSVPSQTGSVPSPSATSYSSDALRFDSSKLTGIIGLVAILAGTIL</sequence>
<feature type="region of interest" description="Disordered" evidence="1">
    <location>
        <begin position="141"/>
        <end position="161"/>
    </location>
</feature>
<comment type="caution">
    <text evidence="3">The sequence shown here is derived from an EMBL/GenBank/DDBJ whole genome shotgun (WGS) entry which is preliminary data.</text>
</comment>
<dbReference type="PANTHER" id="PTHR34883:SF15">
    <property type="entry name" value="EXTRACELLULAR SERINE-RICH PROTEIN"/>
    <property type="match status" value="1"/>
</dbReference>
<dbReference type="OrthoDB" id="1921208at2759"/>
<evidence type="ECO:0000313" key="4">
    <source>
        <dbReference type="Proteomes" id="UP000736335"/>
    </source>
</evidence>
<dbReference type="InterPro" id="IPR008972">
    <property type="entry name" value="Cupredoxin"/>
</dbReference>
<protein>
    <submittedName>
        <fullName evidence="3">Cupredoxin</fullName>
    </submittedName>
</protein>
<dbReference type="AlphaFoldDB" id="A0A9P6HP47"/>
<feature type="chain" id="PRO_5040342265" evidence="2">
    <location>
        <begin position="19"/>
        <end position="192"/>
    </location>
</feature>
<name>A0A9P6HP47_9AGAM</name>
<gene>
    <name evidence="3" type="ORF">BJ322DRAFT_996080</name>
</gene>
<evidence type="ECO:0000313" key="3">
    <source>
        <dbReference type="EMBL" id="KAF9792118.1"/>
    </source>
</evidence>
<dbReference type="InterPro" id="IPR052953">
    <property type="entry name" value="Ser-rich/MCO-related"/>
</dbReference>
<proteinExistence type="predicted"/>
<dbReference type="EMBL" id="WIUZ02000001">
    <property type="protein sequence ID" value="KAF9792118.1"/>
    <property type="molecule type" value="Genomic_DNA"/>
</dbReference>
<dbReference type="PROSITE" id="PS51257">
    <property type="entry name" value="PROKAR_LIPOPROTEIN"/>
    <property type="match status" value="1"/>
</dbReference>
<dbReference type="Gene3D" id="2.60.40.420">
    <property type="entry name" value="Cupredoxins - blue copper proteins"/>
    <property type="match status" value="1"/>
</dbReference>
<evidence type="ECO:0000256" key="1">
    <source>
        <dbReference type="SAM" id="MobiDB-lite"/>
    </source>
</evidence>
<feature type="signal peptide" evidence="2">
    <location>
        <begin position="1"/>
        <end position="18"/>
    </location>
</feature>
<accession>A0A9P6HP47</accession>
<keyword evidence="2" id="KW-0732">Signal</keyword>
<dbReference type="PANTHER" id="PTHR34883">
    <property type="entry name" value="SERINE-RICH PROTEIN, PUTATIVE-RELATED-RELATED"/>
    <property type="match status" value="1"/>
</dbReference>
<reference evidence="3" key="2">
    <citation type="submission" date="2020-11" db="EMBL/GenBank/DDBJ databases">
        <authorList>
            <consortium name="DOE Joint Genome Institute"/>
            <person name="Kuo A."/>
            <person name="Miyauchi S."/>
            <person name="Kiss E."/>
            <person name="Drula E."/>
            <person name="Kohler A."/>
            <person name="Sanchez-Garcia M."/>
            <person name="Andreopoulos B."/>
            <person name="Barry K.W."/>
            <person name="Bonito G."/>
            <person name="Buee M."/>
            <person name="Carver A."/>
            <person name="Chen C."/>
            <person name="Cichocki N."/>
            <person name="Clum A."/>
            <person name="Culley D."/>
            <person name="Crous P.W."/>
            <person name="Fauchery L."/>
            <person name="Girlanda M."/>
            <person name="Hayes R."/>
            <person name="Keri Z."/>
            <person name="Labutti K."/>
            <person name="Lipzen A."/>
            <person name="Lombard V."/>
            <person name="Magnuson J."/>
            <person name="Maillard F."/>
            <person name="Morin E."/>
            <person name="Murat C."/>
            <person name="Nolan M."/>
            <person name="Ohm R."/>
            <person name="Pangilinan J."/>
            <person name="Pereira M."/>
            <person name="Perotto S."/>
            <person name="Peter M."/>
            <person name="Riley R."/>
            <person name="Sitrit Y."/>
            <person name="Stielow B."/>
            <person name="Szollosi G."/>
            <person name="Zifcakova L."/>
            <person name="Stursova M."/>
            <person name="Spatafora J.W."/>
            <person name="Tedersoo L."/>
            <person name="Vaario L.-M."/>
            <person name="Yamada A."/>
            <person name="Yan M."/>
            <person name="Wang P."/>
            <person name="Xu J."/>
            <person name="Bruns T."/>
            <person name="Baldrian P."/>
            <person name="Vilgalys R."/>
            <person name="Henrissat B."/>
            <person name="Grigoriev I.V."/>
            <person name="Hibbett D."/>
            <person name="Nagy L.G."/>
            <person name="Martin F.M."/>
        </authorList>
    </citation>
    <scope>NUCLEOTIDE SEQUENCE</scope>
    <source>
        <strain evidence="3">UH-Tt-Lm1</strain>
    </source>
</reference>
<keyword evidence="4" id="KW-1185">Reference proteome</keyword>
<dbReference type="SUPFAM" id="SSF49503">
    <property type="entry name" value="Cupredoxins"/>
    <property type="match status" value="1"/>
</dbReference>
<reference evidence="3" key="1">
    <citation type="journal article" date="2020" name="Nat. Commun.">
        <title>Large-scale genome sequencing of mycorrhizal fungi provides insights into the early evolution of symbiotic traits.</title>
        <authorList>
            <person name="Miyauchi S."/>
            <person name="Kiss E."/>
            <person name="Kuo A."/>
            <person name="Drula E."/>
            <person name="Kohler A."/>
            <person name="Sanchez-Garcia M."/>
            <person name="Morin E."/>
            <person name="Andreopoulos B."/>
            <person name="Barry K.W."/>
            <person name="Bonito G."/>
            <person name="Buee M."/>
            <person name="Carver A."/>
            <person name="Chen C."/>
            <person name="Cichocki N."/>
            <person name="Clum A."/>
            <person name="Culley D."/>
            <person name="Crous P.W."/>
            <person name="Fauchery L."/>
            <person name="Girlanda M."/>
            <person name="Hayes R.D."/>
            <person name="Keri Z."/>
            <person name="LaButti K."/>
            <person name="Lipzen A."/>
            <person name="Lombard V."/>
            <person name="Magnuson J."/>
            <person name="Maillard F."/>
            <person name="Murat C."/>
            <person name="Nolan M."/>
            <person name="Ohm R.A."/>
            <person name="Pangilinan J."/>
            <person name="Pereira M.F."/>
            <person name="Perotto S."/>
            <person name="Peter M."/>
            <person name="Pfister S."/>
            <person name="Riley R."/>
            <person name="Sitrit Y."/>
            <person name="Stielow J.B."/>
            <person name="Szollosi G."/>
            <person name="Zifcakova L."/>
            <person name="Stursova M."/>
            <person name="Spatafora J.W."/>
            <person name="Tedersoo L."/>
            <person name="Vaario L.M."/>
            <person name="Yamada A."/>
            <person name="Yan M."/>
            <person name="Wang P."/>
            <person name="Xu J."/>
            <person name="Bruns T."/>
            <person name="Baldrian P."/>
            <person name="Vilgalys R."/>
            <person name="Dunand C."/>
            <person name="Henrissat B."/>
            <person name="Grigoriev I.V."/>
            <person name="Hibbett D."/>
            <person name="Nagy L.G."/>
            <person name="Martin F.M."/>
        </authorList>
    </citation>
    <scope>NUCLEOTIDE SEQUENCE</scope>
    <source>
        <strain evidence="3">UH-Tt-Lm1</strain>
    </source>
</reference>